<dbReference type="AlphaFoldDB" id="B0MT31"/>
<accession>B0MT31</accession>
<gene>
    <name evidence="1" type="ORF">ALIPUT_00296</name>
</gene>
<proteinExistence type="predicted"/>
<reference evidence="1" key="2">
    <citation type="submission" date="2013-09" db="EMBL/GenBank/DDBJ databases">
        <title>Draft genome sequence of Alistipes putredinis (DSM 17216).</title>
        <authorList>
            <person name="Sudarsanam P."/>
            <person name="Ley R."/>
            <person name="Guruge J."/>
            <person name="Turnbaugh P.J."/>
            <person name="Mahowald M."/>
            <person name="Liep D."/>
            <person name="Gordon J."/>
        </authorList>
    </citation>
    <scope>NUCLEOTIDE SEQUENCE</scope>
    <source>
        <strain evidence="1">DSM 17216</strain>
    </source>
</reference>
<evidence type="ECO:0000313" key="2">
    <source>
        <dbReference type="Proteomes" id="UP000005819"/>
    </source>
</evidence>
<evidence type="ECO:0000313" key="1">
    <source>
        <dbReference type="EMBL" id="EDS04425.1"/>
    </source>
</evidence>
<organism evidence="1 2">
    <name type="scientific">Alistipes putredinis DSM 17216</name>
    <dbReference type="NCBI Taxonomy" id="445970"/>
    <lineage>
        <taxon>Bacteria</taxon>
        <taxon>Pseudomonadati</taxon>
        <taxon>Bacteroidota</taxon>
        <taxon>Bacteroidia</taxon>
        <taxon>Bacteroidales</taxon>
        <taxon>Rikenellaceae</taxon>
        <taxon>Alistipes</taxon>
    </lineage>
</organism>
<dbReference type="Proteomes" id="UP000005819">
    <property type="component" value="Unassembled WGS sequence"/>
</dbReference>
<dbReference type="EMBL" id="ABFK02000016">
    <property type="protein sequence ID" value="EDS04425.1"/>
    <property type="molecule type" value="Genomic_DNA"/>
</dbReference>
<sequence length="42" mass="4793">MAVTMVIAALSFVVHYWKYRCGRRGNLLYRNGTTIPVSGRFS</sequence>
<dbReference type="HOGENOM" id="CLU_3246248_0_0_10"/>
<name>B0MT31_9BACT</name>
<protein>
    <submittedName>
        <fullName evidence="1">Uncharacterized protein</fullName>
    </submittedName>
</protein>
<keyword evidence="2" id="KW-1185">Reference proteome</keyword>
<comment type="caution">
    <text evidence="1">The sequence shown here is derived from an EMBL/GenBank/DDBJ whole genome shotgun (WGS) entry which is preliminary data.</text>
</comment>
<reference evidence="1" key="1">
    <citation type="submission" date="2007-10" db="EMBL/GenBank/DDBJ databases">
        <authorList>
            <person name="Fulton L."/>
            <person name="Clifton S."/>
            <person name="Fulton B."/>
            <person name="Xu J."/>
            <person name="Minx P."/>
            <person name="Pepin K.H."/>
            <person name="Johnson M."/>
            <person name="Thiruvilangam P."/>
            <person name="Bhonagiri V."/>
            <person name="Nash W.E."/>
            <person name="Mardis E.R."/>
            <person name="Wilson R.K."/>
        </authorList>
    </citation>
    <scope>NUCLEOTIDE SEQUENCE [LARGE SCALE GENOMIC DNA]</scope>
    <source>
        <strain evidence="1">DSM 17216</strain>
    </source>
</reference>